<dbReference type="PROSITE" id="PS50297">
    <property type="entry name" value="ANK_REP_REGION"/>
    <property type="match status" value="3"/>
</dbReference>
<dbReference type="AlphaFoldDB" id="A0A8H6MU69"/>
<feature type="repeat" description="ANK" evidence="3">
    <location>
        <begin position="226"/>
        <end position="252"/>
    </location>
</feature>
<name>A0A8H6MU69_9PEZI</name>
<dbReference type="PANTHER" id="PTHR24198:SF165">
    <property type="entry name" value="ANKYRIN REPEAT-CONTAINING PROTEIN-RELATED"/>
    <property type="match status" value="1"/>
</dbReference>
<feature type="region of interest" description="Disordered" evidence="4">
    <location>
        <begin position="1"/>
        <end position="47"/>
    </location>
</feature>
<evidence type="ECO:0000256" key="3">
    <source>
        <dbReference type="PROSITE-ProRule" id="PRU00023"/>
    </source>
</evidence>
<gene>
    <name evidence="5" type="ORF">CMUS01_13728</name>
</gene>
<comment type="caution">
    <text evidence="5">The sequence shown here is derived from an EMBL/GenBank/DDBJ whole genome shotgun (WGS) entry which is preliminary data.</text>
</comment>
<evidence type="ECO:0000313" key="5">
    <source>
        <dbReference type="EMBL" id="KAF6809224.1"/>
    </source>
</evidence>
<evidence type="ECO:0000256" key="2">
    <source>
        <dbReference type="ARBA" id="ARBA00023043"/>
    </source>
</evidence>
<dbReference type="Gene3D" id="1.25.40.20">
    <property type="entry name" value="Ankyrin repeat-containing domain"/>
    <property type="match status" value="2"/>
</dbReference>
<organism evidence="5 6">
    <name type="scientific">Colletotrichum musicola</name>
    <dbReference type="NCBI Taxonomy" id="2175873"/>
    <lineage>
        <taxon>Eukaryota</taxon>
        <taxon>Fungi</taxon>
        <taxon>Dikarya</taxon>
        <taxon>Ascomycota</taxon>
        <taxon>Pezizomycotina</taxon>
        <taxon>Sordariomycetes</taxon>
        <taxon>Hypocreomycetidae</taxon>
        <taxon>Glomerellales</taxon>
        <taxon>Glomerellaceae</taxon>
        <taxon>Colletotrichum</taxon>
        <taxon>Colletotrichum orchidearum species complex</taxon>
    </lineage>
</organism>
<protein>
    <submittedName>
        <fullName evidence="5">Calcium/calmodulin-dependent protein kinase type 1B</fullName>
    </submittedName>
</protein>
<dbReference type="GO" id="GO:0016301">
    <property type="term" value="F:kinase activity"/>
    <property type="evidence" value="ECO:0007669"/>
    <property type="project" value="UniProtKB-KW"/>
</dbReference>
<keyword evidence="2 3" id="KW-0040">ANK repeat</keyword>
<evidence type="ECO:0000256" key="4">
    <source>
        <dbReference type="SAM" id="MobiDB-lite"/>
    </source>
</evidence>
<dbReference type="OrthoDB" id="5222502at2759"/>
<dbReference type="PROSITE" id="PS50088">
    <property type="entry name" value="ANK_REPEAT"/>
    <property type="match status" value="3"/>
</dbReference>
<feature type="compositionally biased region" description="Polar residues" evidence="4">
    <location>
        <begin position="1"/>
        <end position="11"/>
    </location>
</feature>
<keyword evidence="1" id="KW-0677">Repeat</keyword>
<dbReference type="InterPro" id="IPR036770">
    <property type="entry name" value="Ankyrin_rpt-contain_sf"/>
</dbReference>
<keyword evidence="6" id="KW-1185">Reference proteome</keyword>
<dbReference type="Pfam" id="PF12796">
    <property type="entry name" value="Ank_2"/>
    <property type="match status" value="2"/>
</dbReference>
<accession>A0A8H6MU69</accession>
<evidence type="ECO:0000313" key="6">
    <source>
        <dbReference type="Proteomes" id="UP000639643"/>
    </source>
</evidence>
<dbReference type="EMBL" id="WIGM01000900">
    <property type="protein sequence ID" value="KAF6809224.1"/>
    <property type="molecule type" value="Genomic_DNA"/>
</dbReference>
<feature type="repeat" description="ANK" evidence="3">
    <location>
        <begin position="183"/>
        <end position="215"/>
    </location>
</feature>
<sequence length="421" mass="45956">MTVKRVTTSRGSAADDTKNCTNGTKAIDDDDDDDQTLAQSSDDDTATIVEKPSLAPAPPVGPLHPFNQDNIEILRSKIVKVTEERRNRKSSFASKALKAAAWVIIPGPPKHDRSRLCFACGALNVDLAAQLIDDGVPINADANFGHGALMAVIRAKPSRPAAQEAMIDFLVAEGADVNYLGQDGITPLSATAEEGHTILVGRLLDHGARINDARTTMVSWKWFVGQNMTALHVAVSKGVPECFQLLIDRGADCRMEFRLSNYSKTSNLTRILDFAEDTVLDDVTPLHIAVNDIKCVTGLLRLGADMMARDSRGRTPFHWAVDAANVSVVILFLDKGYPVDDPGEDGVTAMGMICAALERGTKPENFPVLTKQLLQAGADIEIVYPQDLSIKKRWLMMDDWRDVYAPIFLEFCTGKNTQHGR</sequence>
<proteinExistence type="predicted"/>
<keyword evidence="5" id="KW-0808">Transferase</keyword>
<reference evidence="5" key="1">
    <citation type="journal article" date="2020" name="Phytopathology">
        <title>Genome Sequence Resources of Colletotrichum truncatum, C. plurivorum, C. musicola, and C. sojae: Four Species Pathogenic to Soybean (Glycine max).</title>
        <authorList>
            <person name="Rogerio F."/>
            <person name="Boufleur T.R."/>
            <person name="Ciampi-Guillardi M."/>
            <person name="Sukno S.A."/>
            <person name="Thon M.R."/>
            <person name="Massola Junior N.S."/>
            <person name="Baroncelli R."/>
        </authorList>
    </citation>
    <scope>NUCLEOTIDE SEQUENCE</scope>
    <source>
        <strain evidence="5">LFN0074</strain>
    </source>
</reference>
<feature type="compositionally biased region" description="Acidic residues" evidence="4">
    <location>
        <begin position="28"/>
        <end position="45"/>
    </location>
</feature>
<dbReference type="SUPFAM" id="SSF48403">
    <property type="entry name" value="Ankyrin repeat"/>
    <property type="match status" value="1"/>
</dbReference>
<evidence type="ECO:0000256" key="1">
    <source>
        <dbReference type="ARBA" id="ARBA00022737"/>
    </source>
</evidence>
<feature type="repeat" description="ANK" evidence="3">
    <location>
        <begin position="312"/>
        <end position="344"/>
    </location>
</feature>
<dbReference type="Proteomes" id="UP000639643">
    <property type="component" value="Unassembled WGS sequence"/>
</dbReference>
<dbReference type="PANTHER" id="PTHR24198">
    <property type="entry name" value="ANKYRIN REPEAT AND PROTEIN KINASE DOMAIN-CONTAINING PROTEIN"/>
    <property type="match status" value="1"/>
</dbReference>
<keyword evidence="5" id="KW-0418">Kinase</keyword>
<dbReference type="SMART" id="SM00248">
    <property type="entry name" value="ANK"/>
    <property type="match status" value="7"/>
</dbReference>
<dbReference type="InterPro" id="IPR002110">
    <property type="entry name" value="Ankyrin_rpt"/>
</dbReference>